<evidence type="ECO:0000256" key="6">
    <source>
        <dbReference type="ARBA" id="ARBA00022968"/>
    </source>
</evidence>
<keyword evidence="5 11" id="KW-0812">Transmembrane</keyword>
<gene>
    <name evidence="12" type="ORF">F511_40400</name>
</gene>
<evidence type="ECO:0000256" key="3">
    <source>
        <dbReference type="ARBA" id="ARBA00022603"/>
    </source>
</evidence>
<evidence type="ECO:0000313" key="12">
    <source>
        <dbReference type="EMBL" id="KZV47816.1"/>
    </source>
</evidence>
<name>A0A2Z7CSL4_9LAMI</name>
<dbReference type="SUPFAM" id="SSF53335">
    <property type="entry name" value="S-adenosyl-L-methionine-dependent methyltransferases"/>
    <property type="match status" value="2"/>
</dbReference>
<keyword evidence="13" id="KW-1185">Reference proteome</keyword>
<evidence type="ECO:0000313" key="13">
    <source>
        <dbReference type="Proteomes" id="UP000250235"/>
    </source>
</evidence>
<accession>A0A2Z7CSL4</accession>
<evidence type="ECO:0000256" key="2">
    <source>
        <dbReference type="ARBA" id="ARBA00008361"/>
    </source>
</evidence>
<dbReference type="AlphaFoldDB" id="A0A2Z7CSL4"/>
<sequence length="592" mass="66782">MRSSWYSKLYLVLGSRPPINWLLLSAVGVFVLIALLGSSSYSTTFGSVTDSVGPEIYLNHRRVKEQILSDYLELKNLGPDREKDVDFCSKDRENYVPCYNVSANLLAGFNNGEEFDRHCEVSRDRQHCLVRPPKEYKIPLTWPSGRDVIWSGNVKLSKDQFLSSGSMTKRLMLLEENQISFHSDDGVIVDGVKDYSHQIAEMIGLGSDSDFHEAGVHNVLDIGCGFGSLDAHLLSLKLTAVCIAAYEPSGSQVQLALERGLPAIISSFISRQLPFPSLSYDMVHCTQCGIVWDDKDKMFLIEVDRVLKPGGYFVLTSPTSRHQGSAVGSKKGSVIPFEEFTQNLCWNLLAEQEETFIWQKTADIQCYTSRKQDSIPLCNGEDDQSYYRPLAQCISGTTSKHWIPIKKRLSGSLSSAEIEVHRIIPEDFSENLEPGDEDPMPPYNMVRNVMDMSAHYGGFNAALVEARKSVWVMNVVPIGERNTLPVIFYQGFAAVFHNWCEPFPTYPRTYDMLHANGLLSLLASERCSMVDLIFEMDRILRPEGWVIISDKIGPIERARDLVTHLLWEARVIDLQNGSDQRLLVCQKPFLRK</sequence>
<dbReference type="GO" id="GO:0032259">
    <property type="term" value="P:methylation"/>
    <property type="evidence" value="ECO:0007669"/>
    <property type="project" value="UniProtKB-KW"/>
</dbReference>
<dbReference type="PANTHER" id="PTHR10108:SF1083">
    <property type="entry name" value="METHYLTRANSFERASE PMT4-RELATED"/>
    <property type="match status" value="1"/>
</dbReference>
<comment type="subcellular location">
    <subcellularLocation>
        <location evidence="10">Endomembrane system</location>
        <topology evidence="10">Single-pass membrane protein</topology>
    </subcellularLocation>
    <subcellularLocation>
        <location evidence="1 11">Membrane</location>
        <topology evidence="1 11">Single-pass type II membrane protein</topology>
    </subcellularLocation>
</comment>
<evidence type="ECO:0000256" key="10">
    <source>
        <dbReference type="ARBA" id="ARBA00037847"/>
    </source>
</evidence>
<keyword evidence="6 11" id="KW-0735">Signal-anchor</keyword>
<dbReference type="GO" id="GO:0012505">
    <property type="term" value="C:endomembrane system"/>
    <property type="evidence" value="ECO:0007669"/>
    <property type="project" value="UniProtKB-SubCell"/>
</dbReference>
<dbReference type="EC" id="2.1.1.-" evidence="11"/>
<dbReference type="EMBL" id="KQ994592">
    <property type="protein sequence ID" value="KZV47816.1"/>
    <property type="molecule type" value="Genomic_DNA"/>
</dbReference>
<dbReference type="GO" id="GO:0016020">
    <property type="term" value="C:membrane"/>
    <property type="evidence" value="ECO:0007669"/>
    <property type="project" value="UniProtKB-SubCell"/>
</dbReference>
<evidence type="ECO:0000256" key="1">
    <source>
        <dbReference type="ARBA" id="ARBA00004606"/>
    </source>
</evidence>
<dbReference type="FunFam" id="3.40.50.150:FF:000119">
    <property type="entry name" value="probable pectin methyltransferase QUA2"/>
    <property type="match status" value="1"/>
</dbReference>
<dbReference type="InterPro" id="IPR004159">
    <property type="entry name" value="Put_SAM_MeTrfase"/>
</dbReference>
<evidence type="ECO:0000256" key="9">
    <source>
        <dbReference type="ARBA" id="ARBA00023180"/>
    </source>
</evidence>
<dbReference type="InterPro" id="IPR029063">
    <property type="entry name" value="SAM-dependent_MTases_sf"/>
</dbReference>
<evidence type="ECO:0000256" key="4">
    <source>
        <dbReference type="ARBA" id="ARBA00022679"/>
    </source>
</evidence>
<organism evidence="12 13">
    <name type="scientific">Dorcoceras hygrometricum</name>
    <dbReference type="NCBI Taxonomy" id="472368"/>
    <lineage>
        <taxon>Eukaryota</taxon>
        <taxon>Viridiplantae</taxon>
        <taxon>Streptophyta</taxon>
        <taxon>Embryophyta</taxon>
        <taxon>Tracheophyta</taxon>
        <taxon>Spermatophyta</taxon>
        <taxon>Magnoliopsida</taxon>
        <taxon>eudicotyledons</taxon>
        <taxon>Gunneridae</taxon>
        <taxon>Pentapetalae</taxon>
        <taxon>asterids</taxon>
        <taxon>lamiids</taxon>
        <taxon>Lamiales</taxon>
        <taxon>Gesneriaceae</taxon>
        <taxon>Didymocarpoideae</taxon>
        <taxon>Trichosporeae</taxon>
        <taxon>Loxocarpinae</taxon>
        <taxon>Dorcoceras</taxon>
    </lineage>
</organism>
<keyword evidence="3 11" id="KW-0489">Methyltransferase</keyword>
<dbReference type="Gene3D" id="3.40.50.150">
    <property type="entry name" value="Vaccinia Virus protein VP39"/>
    <property type="match status" value="1"/>
</dbReference>
<dbReference type="PANTHER" id="PTHR10108">
    <property type="entry name" value="SAM-DEPENDENT METHYLTRANSFERASE"/>
    <property type="match status" value="1"/>
</dbReference>
<dbReference type="GO" id="GO:0008168">
    <property type="term" value="F:methyltransferase activity"/>
    <property type="evidence" value="ECO:0007669"/>
    <property type="project" value="UniProtKB-UniRule"/>
</dbReference>
<keyword evidence="4 11" id="KW-0808">Transferase</keyword>
<reference evidence="12 13" key="1">
    <citation type="journal article" date="2015" name="Proc. Natl. Acad. Sci. U.S.A.">
        <title>The resurrection genome of Boea hygrometrica: A blueprint for survival of dehydration.</title>
        <authorList>
            <person name="Xiao L."/>
            <person name="Yang G."/>
            <person name="Zhang L."/>
            <person name="Yang X."/>
            <person name="Zhao S."/>
            <person name="Ji Z."/>
            <person name="Zhou Q."/>
            <person name="Hu M."/>
            <person name="Wang Y."/>
            <person name="Chen M."/>
            <person name="Xu Y."/>
            <person name="Jin H."/>
            <person name="Xiao X."/>
            <person name="Hu G."/>
            <person name="Bao F."/>
            <person name="Hu Y."/>
            <person name="Wan P."/>
            <person name="Li L."/>
            <person name="Deng X."/>
            <person name="Kuang T."/>
            <person name="Xiang C."/>
            <person name="Zhu J.K."/>
            <person name="Oliver M.J."/>
            <person name="He Y."/>
        </authorList>
    </citation>
    <scope>NUCLEOTIDE SEQUENCE [LARGE SCALE GENOMIC DNA]</scope>
    <source>
        <strain evidence="13">cv. XS01</strain>
    </source>
</reference>
<dbReference type="OrthoDB" id="2013972at2759"/>
<feature type="transmembrane region" description="Helical" evidence="11">
    <location>
        <begin position="21"/>
        <end position="41"/>
    </location>
</feature>
<protein>
    <recommendedName>
        <fullName evidence="11">Methyltransferase</fullName>
        <ecNumber evidence="11">2.1.1.-</ecNumber>
    </recommendedName>
</protein>
<proteinExistence type="inferred from homology"/>
<keyword evidence="9 11" id="KW-0325">Glycoprotein</keyword>
<evidence type="ECO:0000256" key="5">
    <source>
        <dbReference type="ARBA" id="ARBA00022692"/>
    </source>
</evidence>
<evidence type="ECO:0000256" key="7">
    <source>
        <dbReference type="ARBA" id="ARBA00022989"/>
    </source>
</evidence>
<keyword evidence="8 11" id="KW-0472">Membrane</keyword>
<keyword evidence="7 11" id="KW-1133">Transmembrane helix</keyword>
<evidence type="ECO:0000256" key="11">
    <source>
        <dbReference type="RuleBase" id="RU366043"/>
    </source>
</evidence>
<dbReference type="CDD" id="cd02440">
    <property type="entry name" value="AdoMet_MTases"/>
    <property type="match status" value="1"/>
</dbReference>
<dbReference type="GO" id="GO:0005737">
    <property type="term" value="C:cytoplasm"/>
    <property type="evidence" value="ECO:0007669"/>
    <property type="project" value="TreeGrafter"/>
</dbReference>
<dbReference type="Pfam" id="PF03141">
    <property type="entry name" value="Methyltransf_29"/>
    <property type="match status" value="1"/>
</dbReference>
<evidence type="ECO:0000256" key="8">
    <source>
        <dbReference type="ARBA" id="ARBA00023136"/>
    </source>
</evidence>
<comment type="similarity">
    <text evidence="2 11">Belongs to the methyltransferase superfamily.</text>
</comment>
<dbReference type="Proteomes" id="UP000250235">
    <property type="component" value="Unassembled WGS sequence"/>
</dbReference>